<name>K1RPM1_9ZZZZ</name>
<gene>
    <name evidence="1" type="ORF">LEA_17836</name>
</gene>
<protein>
    <submittedName>
        <fullName evidence="1">Ribosomal protein L30</fullName>
    </submittedName>
</protein>
<keyword evidence="1" id="KW-0689">Ribosomal protein</keyword>
<reference evidence="1" key="1">
    <citation type="journal article" date="2013" name="Environ. Microbiol.">
        <title>Microbiota from the distal guts of lean and obese adolescents exhibit partial functional redundancy besides clear differences in community structure.</title>
        <authorList>
            <person name="Ferrer M."/>
            <person name="Ruiz A."/>
            <person name="Lanza F."/>
            <person name="Haange S.B."/>
            <person name="Oberbach A."/>
            <person name="Till H."/>
            <person name="Bargiela R."/>
            <person name="Campoy C."/>
            <person name="Segura M.T."/>
            <person name="Richter M."/>
            <person name="von Bergen M."/>
            <person name="Seifert J."/>
            <person name="Suarez A."/>
        </authorList>
    </citation>
    <scope>NUCLEOTIDE SEQUENCE</scope>
</reference>
<dbReference type="GO" id="GO:0005840">
    <property type="term" value="C:ribosome"/>
    <property type="evidence" value="ECO:0007669"/>
    <property type="project" value="UniProtKB-KW"/>
</dbReference>
<organism evidence="1">
    <name type="scientific">human gut metagenome</name>
    <dbReference type="NCBI Taxonomy" id="408170"/>
    <lineage>
        <taxon>unclassified sequences</taxon>
        <taxon>metagenomes</taxon>
        <taxon>organismal metagenomes</taxon>
    </lineage>
</organism>
<sequence length="27" mass="2832">EVTEQPDNAATQGKIAKIAHLVVVTKA</sequence>
<evidence type="ECO:0000313" key="1">
    <source>
        <dbReference type="EMBL" id="EKC50527.1"/>
    </source>
</evidence>
<comment type="caution">
    <text evidence="1">The sequence shown here is derived from an EMBL/GenBank/DDBJ whole genome shotgun (WGS) entry which is preliminary data.</text>
</comment>
<dbReference type="Gene3D" id="3.30.1390.20">
    <property type="entry name" value="Ribosomal protein L30, ferredoxin-like fold domain"/>
    <property type="match status" value="1"/>
</dbReference>
<dbReference type="AlphaFoldDB" id="K1RPM1"/>
<proteinExistence type="predicted"/>
<accession>K1RPM1</accession>
<feature type="non-terminal residue" evidence="1">
    <location>
        <position position="1"/>
    </location>
</feature>
<dbReference type="EMBL" id="AJWY01012225">
    <property type="protein sequence ID" value="EKC50527.1"/>
    <property type="molecule type" value="Genomic_DNA"/>
</dbReference>
<keyword evidence="1" id="KW-0687">Ribonucleoprotein</keyword>
<dbReference type="InterPro" id="IPR036919">
    <property type="entry name" value="Ribo_uL30_ferredoxin-like_sf"/>
</dbReference>